<feature type="region of interest" description="Disordered" evidence="2">
    <location>
        <begin position="49"/>
        <end position="77"/>
    </location>
</feature>
<dbReference type="InterPro" id="IPR011701">
    <property type="entry name" value="MFS"/>
</dbReference>
<feature type="region of interest" description="Disordered" evidence="2">
    <location>
        <begin position="439"/>
        <end position="479"/>
    </location>
</feature>
<feature type="compositionally biased region" description="Basic and acidic residues" evidence="2">
    <location>
        <begin position="597"/>
        <end position="620"/>
    </location>
</feature>
<feature type="transmembrane region" description="Helical" evidence="3">
    <location>
        <begin position="889"/>
        <end position="911"/>
    </location>
</feature>
<dbReference type="RefSeq" id="XP_046586563.1">
    <property type="nucleotide sequence ID" value="XM_046730607.1"/>
</dbReference>
<protein>
    <submittedName>
        <fullName evidence="6 7">Uncharacterized protein LOC107218419</fullName>
    </submittedName>
</protein>
<keyword evidence="5" id="KW-1185">Reference proteome</keyword>
<feature type="region of interest" description="Disordered" evidence="2">
    <location>
        <begin position="182"/>
        <end position="245"/>
    </location>
</feature>
<feature type="transmembrane region" description="Helical" evidence="3">
    <location>
        <begin position="821"/>
        <end position="847"/>
    </location>
</feature>
<dbReference type="KEGG" id="nlo:107218419"/>
<keyword evidence="3" id="KW-0812">Transmembrane</keyword>
<dbReference type="InterPro" id="IPR020846">
    <property type="entry name" value="MFS_dom"/>
</dbReference>
<feature type="transmembrane region" description="Helical" evidence="3">
    <location>
        <begin position="767"/>
        <end position="785"/>
    </location>
</feature>
<feature type="transmembrane region" description="Helical" evidence="3">
    <location>
        <begin position="792"/>
        <end position="815"/>
    </location>
</feature>
<sequence>MADWTQLNGQTDTISYDSSNDNGIPNAKNHLEASINGDYRSQVAKYNGNVKASSEPSEVDHEKEDENDPAYRDAGDNHLAAILNEKPFENEGVRYSFENGVTSDSECEGILDQNDVKLEELGGIIREEARLELAQNSSKRPNSLFKDEVFSPRHQSLDEAARICNDKSRSYLDSGAVTRRRAGSAEKLVNRKSPRDDKQVHHVQFNKDSKQCSEDPHPSPSASISTSSSSSSEDNSSLAQFSEARPPDGGWGWVVVAASFVVNLIADGITFSFGVIYVEFLNYFEEGKSKTAWIGSLFMAMPLLSGPIASFLTDRYGCRRVSIAGSVLATSGFVISSFTNSMGLLIFTFGVIAGFGLSLCYVAAVVIVAYYFDKRRSFATGLSVCGSGIGTFIFAPLTQYLLVEYGWRGTTLILAGLFFNLAVCGCLMRDLEWTTTRAKAKTAERRKNRERKRSKIQSSSADSFSGSSSAKPNNNQTSHDLKRNFASASAVGISIDNERDDAHGRRFSSLVTLPTFVKNGEKVPLEVLELLSTHKNVYNVILQNYPSLLISSRSFSDSGRLHEQIDTVPSERFVAGSNEQMDSKDSETAKSTGVLHVHHDQVTENSKPARDQETTANQDQRHHLDAAYLWWLKKTHPDCPFQRAAMLDHTASRRLPTAYFKDIRVHRHSLTYRGAMLNIKRYRLRASSCPDIYRNSMTTIAKTKMVWYAGLWEFWDLIVDMLDFSHFADPRFLLFAISNFLLYTWYDVPYVYLTDNAIEVGFSEKDASYLISVIGIVNMVGEIILGWAGDRAWVNASLVYAVCMGLCGAVTALIPLVVHNYYGLCAIAGAFGLFIAANYSLTSIILVELITLERFTNAYGLLLLVQGVANLIGPPLAGWLYDITGTYNLSFYLSGFFIALSGGLLVIVPLIEKYREWKAESWEEVTPEVTSQDFEKMNSV</sequence>
<feature type="transmembrane region" description="Helical" evidence="3">
    <location>
        <begin position="378"/>
        <end position="397"/>
    </location>
</feature>
<feature type="transmembrane region" description="Helical" evidence="3">
    <location>
        <begin position="732"/>
        <end position="752"/>
    </location>
</feature>
<dbReference type="RefSeq" id="XP_015511773.1">
    <property type="nucleotide sequence ID" value="XM_015656287.1"/>
</dbReference>
<dbReference type="PANTHER" id="PTHR11360:SF260">
    <property type="entry name" value="MFS DOMAIN-CONTAINING PROTEIN"/>
    <property type="match status" value="1"/>
</dbReference>
<dbReference type="OrthoDB" id="410267at2759"/>
<name>A0A6J0BDJ4_NEOLC</name>
<dbReference type="PANTHER" id="PTHR11360">
    <property type="entry name" value="MONOCARBOXYLATE TRANSPORTER"/>
    <property type="match status" value="1"/>
</dbReference>
<dbReference type="SUPFAM" id="SSF103473">
    <property type="entry name" value="MFS general substrate transporter"/>
    <property type="match status" value="1"/>
</dbReference>
<feature type="compositionally biased region" description="Low complexity" evidence="2">
    <location>
        <begin position="458"/>
        <end position="469"/>
    </location>
</feature>
<evidence type="ECO:0000313" key="6">
    <source>
        <dbReference type="RefSeq" id="XP_015511773.1"/>
    </source>
</evidence>
<dbReference type="Pfam" id="PF07690">
    <property type="entry name" value="MFS_1"/>
    <property type="match status" value="2"/>
</dbReference>
<feature type="transmembrane region" description="Helical" evidence="3">
    <location>
        <begin position="344"/>
        <end position="371"/>
    </location>
</feature>
<accession>A0A6J0BDJ4</accession>
<feature type="transmembrane region" description="Helical" evidence="3">
    <location>
        <begin position="292"/>
        <end position="312"/>
    </location>
</feature>
<feature type="compositionally biased region" description="Basic and acidic residues" evidence="2">
    <location>
        <begin position="58"/>
        <end position="76"/>
    </location>
</feature>
<dbReference type="Proteomes" id="UP000829291">
    <property type="component" value="Chromosome 2"/>
</dbReference>
<gene>
    <name evidence="6 7" type="primary">LOC107218419</name>
</gene>
<feature type="transmembrane region" description="Helical" evidence="3">
    <location>
        <begin position="251"/>
        <end position="280"/>
    </location>
</feature>
<dbReference type="CDD" id="cd17352">
    <property type="entry name" value="MFS_MCT_SLC16"/>
    <property type="match status" value="1"/>
</dbReference>
<feature type="compositionally biased region" description="Low complexity" evidence="2">
    <location>
        <begin position="220"/>
        <end position="237"/>
    </location>
</feature>
<dbReference type="FunFam" id="1.20.1250.20:FF:000505">
    <property type="entry name" value="Predicted protein"/>
    <property type="match status" value="1"/>
</dbReference>
<feature type="region of interest" description="Disordered" evidence="2">
    <location>
        <begin position="1"/>
        <end position="29"/>
    </location>
</feature>
<evidence type="ECO:0000256" key="2">
    <source>
        <dbReference type="SAM" id="MobiDB-lite"/>
    </source>
</evidence>
<dbReference type="InParanoid" id="A0A6J0BDJ4"/>
<feature type="region of interest" description="Disordered" evidence="2">
    <location>
        <begin position="577"/>
        <end position="620"/>
    </location>
</feature>
<evidence type="ECO:0000313" key="5">
    <source>
        <dbReference type="Proteomes" id="UP000829291"/>
    </source>
</evidence>
<dbReference type="GeneID" id="107218419"/>
<dbReference type="GO" id="GO:0016020">
    <property type="term" value="C:membrane"/>
    <property type="evidence" value="ECO:0007669"/>
    <property type="project" value="UniProtKB-SubCell"/>
</dbReference>
<proteinExistence type="predicted"/>
<evidence type="ECO:0000259" key="4">
    <source>
        <dbReference type="PROSITE" id="PS50850"/>
    </source>
</evidence>
<reference evidence="6" key="1">
    <citation type="submission" date="2025-04" db="UniProtKB">
        <authorList>
            <consortium name="RefSeq"/>
        </authorList>
    </citation>
    <scope>IDENTIFICATION</scope>
    <source>
        <tissue evidence="7">Thorax and Abdomen</tissue>
        <tissue evidence="6">Whole body</tissue>
    </source>
</reference>
<dbReference type="PROSITE" id="PS50850">
    <property type="entry name" value="MFS"/>
    <property type="match status" value="1"/>
</dbReference>
<feature type="domain" description="Major facilitator superfamily (MFS) profile" evidence="4">
    <location>
        <begin position="731"/>
        <end position="940"/>
    </location>
</feature>
<organism evidence="5 6">
    <name type="scientific">Neodiprion lecontei</name>
    <name type="common">Redheaded pine sawfly</name>
    <dbReference type="NCBI Taxonomy" id="441921"/>
    <lineage>
        <taxon>Eukaryota</taxon>
        <taxon>Metazoa</taxon>
        <taxon>Ecdysozoa</taxon>
        <taxon>Arthropoda</taxon>
        <taxon>Hexapoda</taxon>
        <taxon>Insecta</taxon>
        <taxon>Pterygota</taxon>
        <taxon>Neoptera</taxon>
        <taxon>Endopterygota</taxon>
        <taxon>Hymenoptera</taxon>
        <taxon>Tenthredinoidea</taxon>
        <taxon>Diprionidae</taxon>
        <taxon>Diprioninae</taxon>
        <taxon>Neodiprion</taxon>
    </lineage>
</organism>
<feature type="transmembrane region" description="Helical" evidence="3">
    <location>
        <begin position="409"/>
        <end position="428"/>
    </location>
</feature>
<comment type="subcellular location">
    <subcellularLocation>
        <location evidence="1">Membrane</location>
        <topology evidence="1">Multi-pass membrane protein</topology>
    </subcellularLocation>
</comment>
<feature type="compositionally biased region" description="Polar residues" evidence="2">
    <location>
        <begin position="1"/>
        <end position="23"/>
    </location>
</feature>
<evidence type="ECO:0000256" key="1">
    <source>
        <dbReference type="ARBA" id="ARBA00004141"/>
    </source>
</evidence>
<feature type="compositionally biased region" description="Basic and acidic residues" evidence="2">
    <location>
        <begin position="193"/>
        <end position="217"/>
    </location>
</feature>
<dbReference type="GO" id="GO:0008028">
    <property type="term" value="F:monocarboxylic acid transmembrane transporter activity"/>
    <property type="evidence" value="ECO:0007669"/>
    <property type="project" value="TreeGrafter"/>
</dbReference>
<feature type="transmembrane region" description="Helical" evidence="3">
    <location>
        <begin position="321"/>
        <end position="338"/>
    </location>
</feature>
<keyword evidence="3" id="KW-1133">Transmembrane helix</keyword>
<dbReference type="Gene3D" id="1.20.1250.20">
    <property type="entry name" value="MFS general substrate transporter like domains"/>
    <property type="match status" value="2"/>
</dbReference>
<evidence type="ECO:0000313" key="7">
    <source>
        <dbReference type="RefSeq" id="XP_046586563.1"/>
    </source>
</evidence>
<dbReference type="FunFam" id="1.20.1250.20:FF:000727">
    <property type="entry name" value="AGAP001782-PA"/>
    <property type="match status" value="1"/>
</dbReference>
<dbReference type="InterPro" id="IPR050327">
    <property type="entry name" value="Proton-linked_MCT"/>
</dbReference>
<evidence type="ECO:0000256" key="3">
    <source>
        <dbReference type="SAM" id="Phobius"/>
    </source>
</evidence>
<feature type="transmembrane region" description="Helical" evidence="3">
    <location>
        <begin position="859"/>
        <end position="877"/>
    </location>
</feature>
<keyword evidence="3" id="KW-0472">Membrane</keyword>
<dbReference type="InterPro" id="IPR036259">
    <property type="entry name" value="MFS_trans_sf"/>
</dbReference>
<dbReference type="AlphaFoldDB" id="A0A6J0BDJ4"/>